<evidence type="ECO:0000256" key="1">
    <source>
        <dbReference type="ARBA" id="ARBA00001936"/>
    </source>
</evidence>
<name>A0A7J0EAM8_9ERIC</name>
<dbReference type="OrthoDB" id="193931at2759"/>
<dbReference type="AlphaFoldDB" id="A0A7J0EAM8"/>
<evidence type="ECO:0000256" key="8">
    <source>
        <dbReference type="ARBA" id="ARBA00022840"/>
    </source>
</evidence>
<feature type="domain" description="NAF" evidence="13">
    <location>
        <begin position="364"/>
        <end position="388"/>
    </location>
</feature>
<gene>
    <name evidence="14" type="ORF">Acr_03g0002290</name>
</gene>
<dbReference type="EMBL" id="BJWL01000003">
    <property type="protein sequence ID" value="GFY83455.1"/>
    <property type="molecule type" value="Genomic_DNA"/>
</dbReference>
<dbReference type="PANTHER" id="PTHR43895">
    <property type="entry name" value="CALCIUM/CALMODULIN-DEPENDENT PROTEIN KINASE KINASE-RELATED"/>
    <property type="match status" value="1"/>
</dbReference>
<evidence type="ECO:0000256" key="3">
    <source>
        <dbReference type="ARBA" id="ARBA00012513"/>
    </source>
</evidence>
<dbReference type="InterPro" id="IPR017441">
    <property type="entry name" value="Protein_kinase_ATP_BS"/>
</dbReference>
<comment type="caution">
    <text evidence="14">The sequence shown here is derived from an EMBL/GenBank/DDBJ whole genome shotgun (WGS) entry which is preliminary data.</text>
</comment>
<evidence type="ECO:0000313" key="15">
    <source>
        <dbReference type="Proteomes" id="UP000585474"/>
    </source>
</evidence>
<dbReference type="PROSITE" id="PS00108">
    <property type="entry name" value="PROTEIN_KINASE_ST"/>
    <property type="match status" value="1"/>
</dbReference>
<dbReference type="PROSITE" id="PS50816">
    <property type="entry name" value="NAF"/>
    <property type="match status" value="1"/>
</dbReference>
<dbReference type="CDD" id="cd12195">
    <property type="entry name" value="CIPK_C"/>
    <property type="match status" value="1"/>
</dbReference>
<dbReference type="SUPFAM" id="SSF56112">
    <property type="entry name" value="Protein kinase-like (PK-like)"/>
    <property type="match status" value="1"/>
</dbReference>
<evidence type="ECO:0000259" key="13">
    <source>
        <dbReference type="PROSITE" id="PS50816"/>
    </source>
</evidence>
<dbReference type="PROSITE" id="PS00107">
    <property type="entry name" value="PROTEIN_KINASE_ATP"/>
    <property type="match status" value="1"/>
</dbReference>
<feature type="binding site" evidence="11">
    <location>
        <position position="106"/>
    </location>
    <ligand>
        <name>ATP</name>
        <dbReference type="ChEBI" id="CHEBI:30616"/>
    </ligand>
</feature>
<evidence type="ECO:0000256" key="2">
    <source>
        <dbReference type="ARBA" id="ARBA00006234"/>
    </source>
</evidence>
<dbReference type="CDD" id="cd14663">
    <property type="entry name" value="STKc_SnRK3"/>
    <property type="match status" value="1"/>
</dbReference>
<dbReference type="PROSITE" id="PS50011">
    <property type="entry name" value="PROTEIN_KINASE_DOM"/>
    <property type="match status" value="1"/>
</dbReference>
<evidence type="ECO:0000256" key="9">
    <source>
        <dbReference type="ARBA" id="ARBA00047899"/>
    </source>
</evidence>
<dbReference type="InterPro" id="IPR018451">
    <property type="entry name" value="NAF/FISL_domain"/>
</dbReference>
<dbReference type="FunFam" id="3.30.200.20:FF:000096">
    <property type="entry name" value="Non-specific serine/threonine protein kinase"/>
    <property type="match status" value="1"/>
</dbReference>
<dbReference type="GO" id="GO:0005524">
    <property type="term" value="F:ATP binding"/>
    <property type="evidence" value="ECO:0007669"/>
    <property type="project" value="UniProtKB-UniRule"/>
</dbReference>
<dbReference type="Gene3D" id="1.10.510.10">
    <property type="entry name" value="Transferase(Phosphotransferase) domain 1"/>
    <property type="match status" value="1"/>
</dbReference>
<dbReference type="EC" id="2.7.11.1" evidence="3"/>
<evidence type="ECO:0000256" key="10">
    <source>
        <dbReference type="ARBA" id="ARBA00048679"/>
    </source>
</evidence>
<dbReference type="InterPro" id="IPR011009">
    <property type="entry name" value="Kinase-like_dom_sf"/>
</dbReference>
<dbReference type="InterPro" id="IPR004041">
    <property type="entry name" value="NAF_dom"/>
</dbReference>
<dbReference type="PANTHER" id="PTHR43895:SF163">
    <property type="entry name" value="NON-SPECIFIC SERINE_THREONINE PROTEIN KINASE"/>
    <property type="match status" value="1"/>
</dbReference>
<evidence type="ECO:0000313" key="14">
    <source>
        <dbReference type="EMBL" id="GFY83455.1"/>
    </source>
</evidence>
<evidence type="ECO:0000256" key="6">
    <source>
        <dbReference type="ARBA" id="ARBA00022741"/>
    </source>
</evidence>
<keyword evidence="6 11" id="KW-0547">Nucleotide-binding</keyword>
<dbReference type="SMART" id="SM00220">
    <property type="entry name" value="S_TKc"/>
    <property type="match status" value="1"/>
</dbReference>
<keyword evidence="4" id="KW-0723">Serine/threonine-protein kinase</keyword>
<keyword evidence="15" id="KW-1185">Reference proteome</keyword>
<evidence type="ECO:0000256" key="5">
    <source>
        <dbReference type="ARBA" id="ARBA00022679"/>
    </source>
</evidence>
<sequence>MGFTADKPAFILDEVGDTVLTTLKLRAQVHNESASSDLPVVLKHNLLKPVELFTSRASCPGNVLMKRYDWGRLLGKGNFAKVYYGRNLESGQSVAIKVIDKERVLKVGLMDQTKREISVMGLVKHLNVVQLYEVMATKTKIYLIMEYAKGGELFHKVAKGRLKEDIARKYFQQLICAVDFCHSRGVYHRDLKPENLLLDENGNLKVTDFGLSALAESNRPDGLLHTTCGTPAYVAPEVISRRGYDGVKADIWSCGVILFVLLAGHLPFHDSNLMEMYRKISKADFKYPNWFPLEVRKLLYTILNPNPHTRTSIAKIMENPWFRKEFDAKSKTIEVESKEMPPPNADGICNPCGAAAAEAKIESPKPINLNAFDIISLSTGFDLSGLFVENDQKEQVQFTSAKPASAIISRLGEIGKHLKLKVVKKDGGLLKFERSNEGARGHCALILKYLKSLHLFMQWRTLFGLGKVRNTTNNSYSCWCSLPKAYSSLLHNAQTIGIIHWPQVVVTMPHADAFVSINRFPVRMDLFLCCVPANVSRLTTAESLISPLFPLSLMLKSER</sequence>
<organism evidence="14 15">
    <name type="scientific">Actinidia rufa</name>
    <dbReference type="NCBI Taxonomy" id="165716"/>
    <lineage>
        <taxon>Eukaryota</taxon>
        <taxon>Viridiplantae</taxon>
        <taxon>Streptophyta</taxon>
        <taxon>Embryophyta</taxon>
        <taxon>Tracheophyta</taxon>
        <taxon>Spermatophyta</taxon>
        <taxon>Magnoliopsida</taxon>
        <taxon>eudicotyledons</taxon>
        <taxon>Gunneridae</taxon>
        <taxon>Pentapetalae</taxon>
        <taxon>asterids</taxon>
        <taxon>Ericales</taxon>
        <taxon>Actinidiaceae</taxon>
        <taxon>Actinidia</taxon>
    </lineage>
</organism>
<evidence type="ECO:0000256" key="7">
    <source>
        <dbReference type="ARBA" id="ARBA00022777"/>
    </source>
</evidence>
<dbReference type="InterPro" id="IPR000719">
    <property type="entry name" value="Prot_kinase_dom"/>
</dbReference>
<comment type="cofactor">
    <cofactor evidence="1">
        <name>Mn(2+)</name>
        <dbReference type="ChEBI" id="CHEBI:29035"/>
    </cofactor>
</comment>
<dbReference type="InterPro" id="IPR008271">
    <property type="entry name" value="Ser/Thr_kinase_AS"/>
</dbReference>
<dbReference type="FunFam" id="1.10.510.10:FF:000279">
    <property type="entry name" value="Non-specific serine/threonine protein kinase"/>
    <property type="match status" value="1"/>
</dbReference>
<dbReference type="Pfam" id="PF00069">
    <property type="entry name" value="Pkinase"/>
    <property type="match status" value="1"/>
</dbReference>
<accession>A0A7J0EAM8</accession>
<dbReference type="GO" id="GO:0007165">
    <property type="term" value="P:signal transduction"/>
    <property type="evidence" value="ECO:0007669"/>
    <property type="project" value="InterPro"/>
</dbReference>
<dbReference type="GO" id="GO:0004674">
    <property type="term" value="F:protein serine/threonine kinase activity"/>
    <property type="evidence" value="ECO:0007669"/>
    <property type="project" value="UniProtKB-KW"/>
</dbReference>
<comment type="similarity">
    <text evidence="2">Belongs to the protein kinase superfamily. CAMK Ser/Thr protein kinase family. SNF1 subfamily.</text>
</comment>
<keyword evidence="5" id="KW-0808">Transferase</keyword>
<dbReference type="Gene3D" id="3.30.310.80">
    <property type="entry name" value="Kinase associated domain 1, KA1"/>
    <property type="match status" value="1"/>
</dbReference>
<comment type="catalytic activity">
    <reaction evidence="9">
        <text>L-threonyl-[protein] + ATP = O-phospho-L-threonyl-[protein] + ADP + H(+)</text>
        <dbReference type="Rhea" id="RHEA:46608"/>
        <dbReference type="Rhea" id="RHEA-COMP:11060"/>
        <dbReference type="Rhea" id="RHEA-COMP:11605"/>
        <dbReference type="ChEBI" id="CHEBI:15378"/>
        <dbReference type="ChEBI" id="CHEBI:30013"/>
        <dbReference type="ChEBI" id="CHEBI:30616"/>
        <dbReference type="ChEBI" id="CHEBI:61977"/>
        <dbReference type="ChEBI" id="CHEBI:456216"/>
        <dbReference type="EC" id="2.7.11.1"/>
    </reaction>
</comment>
<dbReference type="Pfam" id="PF03822">
    <property type="entry name" value="NAF"/>
    <property type="match status" value="1"/>
</dbReference>
<proteinExistence type="inferred from homology"/>
<evidence type="ECO:0000256" key="11">
    <source>
        <dbReference type="PROSITE-ProRule" id="PRU10141"/>
    </source>
</evidence>
<comment type="catalytic activity">
    <reaction evidence="10">
        <text>L-seryl-[protein] + ATP = O-phospho-L-seryl-[protein] + ADP + H(+)</text>
        <dbReference type="Rhea" id="RHEA:17989"/>
        <dbReference type="Rhea" id="RHEA-COMP:9863"/>
        <dbReference type="Rhea" id="RHEA-COMP:11604"/>
        <dbReference type="ChEBI" id="CHEBI:15378"/>
        <dbReference type="ChEBI" id="CHEBI:29999"/>
        <dbReference type="ChEBI" id="CHEBI:30616"/>
        <dbReference type="ChEBI" id="CHEBI:83421"/>
        <dbReference type="ChEBI" id="CHEBI:456216"/>
        <dbReference type="EC" id="2.7.11.1"/>
    </reaction>
</comment>
<keyword evidence="8 11" id="KW-0067">ATP-binding</keyword>
<dbReference type="Proteomes" id="UP000585474">
    <property type="component" value="Unassembled WGS sequence"/>
</dbReference>
<protein>
    <recommendedName>
        <fullName evidence="3">non-specific serine/threonine protein kinase</fullName>
        <ecNumber evidence="3">2.7.11.1</ecNumber>
    </recommendedName>
</protein>
<feature type="domain" description="Protein kinase" evidence="12">
    <location>
        <begin position="68"/>
        <end position="322"/>
    </location>
</feature>
<evidence type="ECO:0000256" key="4">
    <source>
        <dbReference type="ARBA" id="ARBA00022527"/>
    </source>
</evidence>
<evidence type="ECO:0000259" key="12">
    <source>
        <dbReference type="PROSITE" id="PS50011"/>
    </source>
</evidence>
<keyword evidence="7" id="KW-0418">Kinase</keyword>
<reference evidence="14 15" key="1">
    <citation type="submission" date="2019-07" db="EMBL/GenBank/DDBJ databases">
        <title>De Novo Assembly of kiwifruit Actinidia rufa.</title>
        <authorList>
            <person name="Sugita-Konishi S."/>
            <person name="Sato K."/>
            <person name="Mori E."/>
            <person name="Abe Y."/>
            <person name="Kisaki G."/>
            <person name="Hamano K."/>
            <person name="Suezawa K."/>
            <person name="Otani M."/>
            <person name="Fukuda T."/>
            <person name="Manabe T."/>
            <person name="Gomi K."/>
            <person name="Tabuchi M."/>
            <person name="Akimitsu K."/>
            <person name="Kataoka I."/>
        </authorList>
    </citation>
    <scope>NUCLEOTIDE SEQUENCE [LARGE SCALE GENOMIC DNA]</scope>
    <source>
        <strain evidence="15">cv. Fuchu</strain>
    </source>
</reference>